<evidence type="ECO:0000313" key="2">
    <source>
        <dbReference type="EMBL" id="SNY95084.1"/>
    </source>
</evidence>
<dbReference type="OrthoDB" id="893802at2"/>
<proteinExistence type="predicted"/>
<evidence type="ECO:0000256" key="1">
    <source>
        <dbReference type="SAM" id="SignalP"/>
    </source>
</evidence>
<dbReference type="PROSITE" id="PS51257">
    <property type="entry name" value="PROKAR_LIPOPROTEIN"/>
    <property type="match status" value="1"/>
</dbReference>
<sequence length="139" mass="15811">MKKVIVLFALFGICALFSSCNLDDDGQNFRFTTLEVVEVDVPEFFELNKTYDIEVTYLRPNGCTFFEGFDVTRTGETNRDIVAIGSELTNNTACTEAIEKVVAILKFNVIYSNEYKFRFYTGNDAADKATYLEYTIPVQ</sequence>
<dbReference type="Proteomes" id="UP000219048">
    <property type="component" value="Unassembled WGS sequence"/>
</dbReference>
<evidence type="ECO:0000313" key="3">
    <source>
        <dbReference type="Proteomes" id="UP000219048"/>
    </source>
</evidence>
<accession>A0A285MD26</accession>
<feature type="chain" id="PRO_5012538145" description="Lipoprotein" evidence="1">
    <location>
        <begin position="23"/>
        <end position="139"/>
    </location>
</feature>
<dbReference type="AlphaFoldDB" id="A0A285MD26"/>
<dbReference type="EMBL" id="OBEH01000001">
    <property type="protein sequence ID" value="SNY95084.1"/>
    <property type="molecule type" value="Genomic_DNA"/>
</dbReference>
<gene>
    <name evidence="2" type="ORF">SAMN06265377_0750</name>
</gene>
<evidence type="ECO:0008006" key="4">
    <source>
        <dbReference type="Google" id="ProtNLM"/>
    </source>
</evidence>
<keyword evidence="3" id="KW-1185">Reference proteome</keyword>
<reference evidence="3" key="1">
    <citation type="submission" date="2017-09" db="EMBL/GenBank/DDBJ databases">
        <authorList>
            <person name="Varghese N."/>
            <person name="Submissions S."/>
        </authorList>
    </citation>
    <scope>NUCLEOTIDE SEQUENCE [LARGE SCALE GENOMIC DNA]</scope>
    <source>
        <strain evidence="3">DSM 25885</strain>
    </source>
</reference>
<keyword evidence="1" id="KW-0732">Signal</keyword>
<protein>
    <recommendedName>
        <fullName evidence="4">Lipoprotein</fullName>
    </recommendedName>
</protein>
<feature type="signal peptide" evidence="1">
    <location>
        <begin position="1"/>
        <end position="22"/>
    </location>
</feature>
<organism evidence="2 3">
    <name type="scientific">Flagellimonas pacifica</name>
    <dbReference type="NCBI Taxonomy" id="1247520"/>
    <lineage>
        <taxon>Bacteria</taxon>
        <taxon>Pseudomonadati</taxon>
        <taxon>Bacteroidota</taxon>
        <taxon>Flavobacteriia</taxon>
        <taxon>Flavobacteriales</taxon>
        <taxon>Flavobacteriaceae</taxon>
        <taxon>Flagellimonas</taxon>
    </lineage>
</organism>
<name>A0A285MD26_9FLAO</name>